<accession>A0A1X9T5I0</accession>
<dbReference type="GeneID" id="32878239"/>
<keyword evidence="3" id="KW-1185">Reference proteome</keyword>
<evidence type="ECO:0000313" key="3">
    <source>
        <dbReference type="Proteomes" id="UP000203507"/>
    </source>
</evidence>
<dbReference type="EMBL" id="KX832224">
    <property type="protein sequence ID" value="ARR28905.1"/>
    <property type="molecule type" value="Genomic_DNA"/>
</dbReference>
<organism evidence="2">
    <name type="scientific">Ranid herpesvirus 3</name>
    <dbReference type="NCBI Taxonomy" id="1987509"/>
    <lineage>
        <taxon>Viruses</taxon>
        <taxon>Duplodnaviria</taxon>
        <taxon>Heunggongvirae</taxon>
        <taxon>Peploviricota</taxon>
        <taxon>Herviviricetes</taxon>
        <taxon>Herpesvirales</taxon>
        <taxon>Alloherpesviridae</taxon>
        <taxon>Batravirus</taxon>
        <taxon>Batravirus ranidallo3</taxon>
    </lineage>
</organism>
<name>A0A1X9T5I0_9VIRU</name>
<dbReference type="KEGG" id="vg:32878239"/>
<evidence type="ECO:0000313" key="2">
    <source>
        <dbReference type="EMBL" id="ARR28905.1"/>
    </source>
</evidence>
<keyword evidence="1" id="KW-0812">Transmembrane</keyword>
<protein>
    <submittedName>
        <fullName evidence="2">Uncharacterized protein</fullName>
    </submittedName>
</protein>
<keyword evidence="1" id="KW-1133">Transmembrane helix</keyword>
<keyword evidence="1" id="KW-0472">Membrane</keyword>
<reference evidence="2" key="1">
    <citation type="journal article" date="2017" name="Vet. Pathol.">
        <title>Ranid Herpesvirus 3 and Proliferative Dermatitis in Free-Ranging Wild Common Frogs (Rana Temporaria).</title>
        <authorList>
            <person name="Origgi F.C."/>
            <person name="Schmidt B.R."/>
            <person name="Lohmann P."/>
            <person name="Otten P."/>
            <person name="Akdesir E."/>
            <person name="Gaschen V."/>
            <person name="Aguilar-Bultet L."/>
            <person name="Wahli T."/>
            <person name="Sattler U."/>
            <person name="Stoffel M.H."/>
        </authorList>
    </citation>
    <scope>NUCLEOTIDE SEQUENCE [LARGE SCALE GENOMIC DNA]</scope>
    <source>
        <strain evidence="2">FO1_2015</strain>
    </source>
</reference>
<evidence type="ECO:0000256" key="1">
    <source>
        <dbReference type="SAM" id="Phobius"/>
    </source>
</evidence>
<dbReference type="RefSeq" id="YP_009362414.1">
    <property type="nucleotide sequence ID" value="NC_034618.1"/>
</dbReference>
<feature type="transmembrane region" description="Helical" evidence="1">
    <location>
        <begin position="12"/>
        <end position="31"/>
    </location>
</feature>
<sequence>MLFLIYSKSADAIASVFAAIINCMYLIKLAIMGSDARFEAISWIEFAKLINRSPESESCSLSHISVCFDAKPRFIRRSCMLLRYSSSNRVCVVSMTIFNSVILL</sequence>
<proteinExistence type="predicted"/>
<dbReference type="Proteomes" id="UP000203507">
    <property type="component" value="Segment"/>
</dbReference>